<dbReference type="InterPro" id="IPR036737">
    <property type="entry name" value="OmpA-like_sf"/>
</dbReference>
<sequence length="343" mass="37160">MQLHTVFSLAAAIGLLTALPASAADVKGAKDPDFLKRITGSEIIWYGFAKFDEMPIALEKVQFDYGTSAFKDTKKQVVEGQRTTIYYKLPGDASTLEAVRQYQELLGEAGYKTLFTAADDNLDDGYNRFVAQIFPQAKKTEGLQYLHEFNHSQQRYAALEGTGPNGAPIYISLYAFLIKDGSGSGYSTLAKEHDIQKGNCILRVDVLQTKPMDQRMSVVKAAEIEQTIAKTGRIAIYGVYFDTDKADIKPESDAALTEMATAINAAPGKKFLIVGHTDNQGALDHNQELSKRRAASVAAALAAKYNVPASAIIPVGVGMAAPVAPNTDDAGRAKNRRVEIVAM</sequence>
<evidence type="ECO:0000256" key="3">
    <source>
        <dbReference type="ARBA" id="ARBA00023237"/>
    </source>
</evidence>
<dbReference type="InterPro" id="IPR050330">
    <property type="entry name" value="Bact_OuterMem_StrucFunc"/>
</dbReference>
<dbReference type="EMBL" id="BDCO01000002">
    <property type="protein sequence ID" value="GAT34634.1"/>
    <property type="molecule type" value="Genomic_DNA"/>
</dbReference>
<dbReference type="PROSITE" id="PS51123">
    <property type="entry name" value="OMPA_2"/>
    <property type="match status" value="1"/>
</dbReference>
<gene>
    <name evidence="7" type="ORF">TSACC_23066</name>
</gene>
<evidence type="ECO:0000256" key="4">
    <source>
        <dbReference type="PROSITE-ProRule" id="PRU00473"/>
    </source>
</evidence>
<keyword evidence="8" id="KW-1185">Reference proteome</keyword>
<feature type="chain" id="PRO_5007524766" evidence="5">
    <location>
        <begin position="24"/>
        <end position="343"/>
    </location>
</feature>
<keyword evidence="3" id="KW-0998">Cell outer membrane</keyword>
<feature type="signal peptide" evidence="5">
    <location>
        <begin position="1"/>
        <end position="23"/>
    </location>
</feature>
<dbReference type="AlphaFoldDB" id="A0A146GCY6"/>
<evidence type="ECO:0000259" key="6">
    <source>
        <dbReference type="PROSITE" id="PS51123"/>
    </source>
</evidence>
<protein>
    <submittedName>
        <fullName evidence="7">Outer membrane protein OmpA</fullName>
    </submittedName>
</protein>
<evidence type="ECO:0000256" key="1">
    <source>
        <dbReference type="ARBA" id="ARBA00004442"/>
    </source>
</evidence>
<name>A0A146GCY6_TERSA</name>
<keyword evidence="5" id="KW-0732">Signal</keyword>
<dbReference type="PANTHER" id="PTHR30329:SF21">
    <property type="entry name" value="LIPOPROTEIN YIAD-RELATED"/>
    <property type="match status" value="1"/>
</dbReference>
<feature type="domain" description="OmpA-like" evidence="6">
    <location>
        <begin position="228"/>
        <end position="343"/>
    </location>
</feature>
<dbReference type="CDD" id="cd07185">
    <property type="entry name" value="OmpA_C-like"/>
    <property type="match status" value="1"/>
</dbReference>
<organism evidence="7 8">
    <name type="scientific">Terrimicrobium sacchariphilum</name>
    <dbReference type="NCBI Taxonomy" id="690879"/>
    <lineage>
        <taxon>Bacteria</taxon>
        <taxon>Pseudomonadati</taxon>
        <taxon>Verrucomicrobiota</taxon>
        <taxon>Terrimicrobiia</taxon>
        <taxon>Terrimicrobiales</taxon>
        <taxon>Terrimicrobiaceae</taxon>
        <taxon>Terrimicrobium</taxon>
    </lineage>
</organism>
<comment type="caution">
    <text evidence="7">The sequence shown here is derived from an EMBL/GenBank/DDBJ whole genome shotgun (WGS) entry which is preliminary data.</text>
</comment>
<dbReference type="PANTHER" id="PTHR30329">
    <property type="entry name" value="STATOR ELEMENT OF FLAGELLAR MOTOR COMPLEX"/>
    <property type="match status" value="1"/>
</dbReference>
<evidence type="ECO:0000256" key="5">
    <source>
        <dbReference type="SAM" id="SignalP"/>
    </source>
</evidence>
<dbReference type="STRING" id="690879.TSACC_23066"/>
<dbReference type="GO" id="GO:0009279">
    <property type="term" value="C:cell outer membrane"/>
    <property type="evidence" value="ECO:0007669"/>
    <property type="project" value="UniProtKB-SubCell"/>
</dbReference>
<dbReference type="Proteomes" id="UP000076023">
    <property type="component" value="Unassembled WGS sequence"/>
</dbReference>
<dbReference type="InterPro" id="IPR006665">
    <property type="entry name" value="OmpA-like"/>
</dbReference>
<dbReference type="InParanoid" id="A0A146GCY6"/>
<proteinExistence type="predicted"/>
<evidence type="ECO:0000256" key="2">
    <source>
        <dbReference type="ARBA" id="ARBA00023136"/>
    </source>
</evidence>
<dbReference type="RefSeq" id="WP_075080248.1">
    <property type="nucleotide sequence ID" value="NZ_BDCO01000002.1"/>
</dbReference>
<dbReference type="OrthoDB" id="9815217at2"/>
<keyword evidence="2 4" id="KW-0472">Membrane</keyword>
<accession>A0A146GCY6</accession>
<dbReference type="InterPro" id="IPR006664">
    <property type="entry name" value="OMP_bac"/>
</dbReference>
<dbReference type="SUPFAM" id="SSF103088">
    <property type="entry name" value="OmpA-like"/>
    <property type="match status" value="1"/>
</dbReference>
<evidence type="ECO:0000313" key="7">
    <source>
        <dbReference type="EMBL" id="GAT34634.1"/>
    </source>
</evidence>
<dbReference type="PRINTS" id="PR01021">
    <property type="entry name" value="OMPADOMAIN"/>
</dbReference>
<dbReference type="Gene3D" id="3.30.1330.60">
    <property type="entry name" value="OmpA-like domain"/>
    <property type="match status" value="1"/>
</dbReference>
<evidence type="ECO:0000313" key="8">
    <source>
        <dbReference type="Proteomes" id="UP000076023"/>
    </source>
</evidence>
<reference evidence="8" key="1">
    <citation type="journal article" date="2017" name="Genome Announc.">
        <title>Draft Genome Sequence of Terrimicrobium sacchariphilum NM-5T, a Facultative Anaerobic Soil Bacterium of the Class Spartobacteria.</title>
        <authorList>
            <person name="Qiu Y.L."/>
            <person name="Tourlousse D.M."/>
            <person name="Matsuura N."/>
            <person name="Ohashi A."/>
            <person name="Sekiguchi Y."/>
        </authorList>
    </citation>
    <scope>NUCLEOTIDE SEQUENCE [LARGE SCALE GENOMIC DNA]</scope>
    <source>
        <strain evidence="8">NM-5</strain>
    </source>
</reference>
<comment type="subcellular location">
    <subcellularLocation>
        <location evidence="1">Cell outer membrane</location>
    </subcellularLocation>
</comment>
<dbReference type="Pfam" id="PF00691">
    <property type="entry name" value="OmpA"/>
    <property type="match status" value="1"/>
</dbReference>